<keyword evidence="1" id="KW-0175">Coiled coil</keyword>
<evidence type="ECO:0000313" key="3">
    <source>
        <dbReference type="Proteomes" id="UP000515135"/>
    </source>
</evidence>
<dbReference type="CDD" id="cd14686">
    <property type="entry name" value="bZIP"/>
    <property type="match status" value="1"/>
</dbReference>
<dbReference type="AlphaFoldDB" id="A0A6P4YX97"/>
<dbReference type="PRINTS" id="PR01217">
    <property type="entry name" value="PRICHEXTENSN"/>
</dbReference>
<feature type="coiled-coil region" evidence="1">
    <location>
        <begin position="97"/>
        <end position="145"/>
    </location>
</feature>
<dbReference type="GeneID" id="109471479"/>
<gene>
    <name evidence="4" type="primary">LOC109471479</name>
</gene>
<name>A0A6P4YX97_BRABE</name>
<dbReference type="Proteomes" id="UP000515135">
    <property type="component" value="Unplaced"/>
</dbReference>
<feature type="region of interest" description="Disordered" evidence="2">
    <location>
        <begin position="145"/>
        <end position="286"/>
    </location>
</feature>
<keyword evidence="3" id="KW-1185">Reference proteome</keyword>
<accession>A0A6P4YX97</accession>
<reference evidence="4" key="1">
    <citation type="submission" date="2025-08" db="UniProtKB">
        <authorList>
            <consortium name="RefSeq"/>
        </authorList>
    </citation>
    <scope>IDENTIFICATION</scope>
    <source>
        <tissue evidence="4">Gonad</tissue>
    </source>
</reference>
<sequence length="391" mass="42604">MSTATEDVSANGVADENDDNFSQSVDEVIRLLDELAPGTDDDGGAETPPSDPQVGREEGTLSGEIVETAPPELDARPPNSYCGEGTTVDCCQHREEAESLKKQVEDAKTREDQMAAALKDVRAENEELKEAVEVLKDENKRINRMLSTSGMQRPEAITVYSMMPETQPATYQQTEKKVVASDPDEGGDTPGPGHTGDQQPARQLFKPAPQPPHAFPQPPPQPYQPAPQPPPQTYQLAPQPPPQPYQLAPQTPPQPYQLAPQTPPQPYQLAPQTPPQVYPPQLYPPTTLQYQSAPQVVPAFGTQQPAAQFHYPSAGQLHNNPTFNITFTNAPAQTPAAGAHLGHPVAEAQRDPVTIHQPPPEESLHFPIQVQDTRKQSDCSVTFKKTIIDTD</sequence>
<evidence type="ECO:0000256" key="2">
    <source>
        <dbReference type="SAM" id="MobiDB-lite"/>
    </source>
</evidence>
<feature type="region of interest" description="Disordered" evidence="2">
    <location>
        <begin position="1"/>
        <end position="81"/>
    </location>
</feature>
<feature type="compositionally biased region" description="Pro residues" evidence="2">
    <location>
        <begin position="208"/>
        <end position="283"/>
    </location>
</feature>
<protein>
    <submittedName>
        <fullName evidence="4">Leucine-rich repeat extensin-like protein 2</fullName>
    </submittedName>
</protein>
<evidence type="ECO:0000313" key="4">
    <source>
        <dbReference type="RefSeq" id="XP_019626369.1"/>
    </source>
</evidence>
<evidence type="ECO:0000256" key="1">
    <source>
        <dbReference type="SAM" id="Coils"/>
    </source>
</evidence>
<organism evidence="3 4">
    <name type="scientific">Branchiostoma belcheri</name>
    <name type="common">Amphioxus</name>
    <dbReference type="NCBI Taxonomy" id="7741"/>
    <lineage>
        <taxon>Eukaryota</taxon>
        <taxon>Metazoa</taxon>
        <taxon>Chordata</taxon>
        <taxon>Cephalochordata</taxon>
        <taxon>Leptocardii</taxon>
        <taxon>Amphioxiformes</taxon>
        <taxon>Branchiostomatidae</taxon>
        <taxon>Branchiostoma</taxon>
    </lineage>
</organism>
<dbReference type="RefSeq" id="XP_019626369.1">
    <property type="nucleotide sequence ID" value="XM_019770810.1"/>
</dbReference>
<proteinExistence type="predicted"/>
<dbReference type="KEGG" id="bbel:109471479"/>